<evidence type="ECO:0000256" key="7">
    <source>
        <dbReference type="SAM" id="MobiDB-lite"/>
    </source>
</evidence>
<sequence>MEFNTLEPLLDVLEGNIDDLEEALAPLLDAPIADSASKLPLLDKAKLYVMTTYAIESILFSYLQLNGIKAKEHPIFTELTRLRQYYEKIKLAETGPVKQNMRLDKDAAGRFIKAGLSGNEKYDQERAEKQAKEVANTYVKFNEMAEQKEQVRLSAKRKADVADVAQEEEEGSSDKKEKKKGKSGRKTKGKAKRSS</sequence>
<evidence type="ECO:0000313" key="9">
    <source>
        <dbReference type="Proteomes" id="UP000799750"/>
    </source>
</evidence>
<keyword evidence="3 6" id="KW-0698">rRNA processing</keyword>
<evidence type="ECO:0000256" key="2">
    <source>
        <dbReference type="ARBA" id="ARBA00009154"/>
    </source>
</evidence>
<evidence type="ECO:0000256" key="5">
    <source>
        <dbReference type="ARBA" id="ARBA00023242"/>
    </source>
</evidence>
<reference evidence="8" key="1">
    <citation type="journal article" date="2020" name="Stud. Mycol.">
        <title>101 Dothideomycetes genomes: a test case for predicting lifestyles and emergence of pathogens.</title>
        <authorList>
            <person name="Haridas S."/>
            <person name="Albert R."/>
            <person name="Binder M."/>
            <person name="Bloem J."/>
            <person name="Labutti K."/>
            <person name="Salamov A."/>
            <person name="Andreopoulos B."/>
            <person name="Baker S."/>
            <person name="Barry K."/>
            <person name="Bills G."/>
            <person name="Bluhm B."/>
            <person name="Cannon C."/>
            <person name="Castanera R."/>
            <person name="Culley D."/>
            <person name="Daum C."/>
            <person name="Ezra D."/>
            <person name="Gonzalez J."/>
            <person name="Henrissat B."/>
            <person name="Kuo A."/>
            <person name="Liang C."/>
            <person name="Lipzen A."/>
            <person name="Lutzoni F."/>
            <person name="Magnuson J."/>
            <person name="Mondo S."/>
            <person name="Nolan M."/>
            <person name="Ohm R."/>
            <person name="Pangilinan J."/>
            <person name="Park H.-J."/>
            <person name="Ramirez L."/>
            <person name="Alfaro M."/>
            <person name="Sun H."/>
            <person name="Tritt A."/>
            <person name="Yoshinaga Y."/>
            <person name="Zwiers L.-H."/>
            <person name="Turgeon B."/>
            <person name="Goodwin S."/>
            <person name="Spatafora J."/>
            <person name="Crous P."/>
            <person name="Grigoriev I."/>
        </authorList>
    </citation>
    <scope>NUCLEOTIDE SEQUENCE</scope>
    <source>
        <strain evidence="8">CBS 269.34</strain>
    </source>
</reference>
<keyword evidence="4 6" id="KW-0694">RNA-binding</keyword>
<gene>
    <name evidence="8" type="ORF">BU16DRAFT_520071</name>
</gene>
<accession>A0A6A6Q980</accession>
<dbReference type="GO" id="GO:0005730">
    <property type="term" value="C:nucleolus"/>
    <property type="evidence" value="ECO:0007669"/>
    <property type="project" value="TreeGrafter"/>
</dbReference>
<dbReference type="GO" id="GO:0010468">
    <property type="term" value="P:regulation of gene expression"/>
    <property type="evidence" value="ECO:0007669"/>
    <property type="project" value="TreeGrafter"/>
</dbReference>
<dbReference type="InterPro" id="IPR011082">
    <property type="entry name" value="Exosome-assoc_fac/DNA_repair"/>
</dbReference>
<evidence type="ECO:0000256" key="6">
    <source>
        <dbReference type="RuleBase" id="RU368003"/>
    </source>
</evidence>
<dbReference type="Pfam" id="PF04000">
    <property type="entry name" value="Sas10_Utp3"/>
    <property type="match status" value="1"/>
</dbReference>
<evidence type="ECO:0000256" key="1">
    <source>
        <dbReference type="ARBA" id="ARBA00004123"/>
    </source>
</evidence>
<feature type="compositionally biased region" description="Basic and acidic residues" evidence="7">
    <location>
        <begin position="152"/>
        <end position="161"/>
    </location>
</feature>
<dbReference type="OrthoDB" id="1421013at2759"/>
<dbReference type="GO" id="GO:0003723">
    <property type="term" value="F:RNA binding"/>
    <property type="evidence" value="ECO:0007669"/>
    <property type="project" value="UniProtKB-UniRule"/>
</dbReference>
<dbReference type="PANTHER" id="PTHR15341">
    <property type="entry name" value="SUN-COR STEROID HORMONE RECEPTOR CO-REPRESSOR"/>
    <property type="match status" value="1"/>
</dbReference>
<dbReference type="GO" id="GO:0000178">
    <property type="term" value="C:exosome (RNase complex)"/>
    <property type="evidence" value="ECO:0007669"/>
    <property type="project" value="TreeGrafter"/>
</dbReference>
<protein>
    <recommendedName>
        <fullName evidence="6">Exosome complex protein</fullName>
    </recommendedName>
</protein>
<dbReference type="GO" id="GO:0003677">
    <property type="term" value="F:DNA binding"/>
    <property type="evidence" value="ECO:0007669"/>
    <property type="project" value="TreeGrafter"/>
</dbReference>
<dbReference type="InterPro" id="IPR007146">
    <property type="entry name" value="Sas10/Utp3/C1D"/>
</dbReference>
<comment type="subcellular location">
    <subcellularLocation>
        <location evidence="1 6">Nucleus</location>
    </subcellularLocation>
</comment>
<keyword evidence="9" id="KW-1185">Reference proteome</keyword>
<proteinExistence type="inferred from homology"/>
<comment type="function">
    <text evidence="6">Required for exosome-dependent processing of pre-rRNA and small nucleolar RNA (snRNA) precursors. Involved in processing of 35S pre-rRNA at the A0, A1 and A2 sites.</text>
</comment>
<feature type="compositionally biased region" description="Basic residues" evidence="7">
    <location>
        <begin position="177"/>
        <end position="195"/>
    </location>
</feature>
<comment type="similarity">
    <text evidence="2 6">Belongs to the C1D family.</text>
</comment>
<keyword evidence="5 6" id="KW-0539">Nucleus</keyword>
<dbReference type="GO" id="GO:0000460">
    <property type="term" value="P:maturation of 5.8S rRNA"/>
    <property type="evidence" value="ECO:0007669"/>
    <property type="project" value="TreeGrafter"/>
</dbReference>
<dbReference type="AlphaFoldDB" id="A0A6A6Q980"/>
<dbReference type="EMBL" id="MU004200">
    <property type="protein sequence ID" value="KAF2488988.1"/>
    <property type="molecule type" value="Genomic_DNA"/>
</dbReference>
<evidence type="ECO:0000256" key="4">
    <source>
        <dbReference type="ARBA" id="ARBA00022884"/>
    </source>
</evidence>
<evidence type="ECO:0000313" key="8">
    <source>
        <dbReference type="EMBL" id="KAF2488988.1"/>
    </source>
</evidence>
<evidence type="ECO:0000256" key="3">
    <source>
        <dbReference type="ARBA" id="ARBA00022552"/>
    </source>
</evidence>
<organism evidence="8 9">
    <name type="scientific">Lophium mytilinum</name>
    <dbReference type="NCBI Taxonomy" id="390894"/>
    <lineage>
        <taxon>Eukaryota</taxon>
        <taxon>Fungi</taxon>
        <taxon>Dikarya</taxon>
        <taxon>Ascomycota</taxon>
        <taxon>Pezizomycotina</taxon>
        <taxon>Dothideomycetes</taxon>
        <taxon>Pleosporomycetidae</taxon>
        <taxon>Mytilinidiales</taxon>
        <taxon>Mytilinidiaceae</taxon>
        <taxon>Lophium</taxon>
    </lineage>
</organism>
<dbReference type="Proteomes" id="UP000799750">
    <property type="component" value="Unassembled WGS sequence"/>
</dbReference>
<feature type="region of interest" description="Disordered" evidence="7">
    <location>
        <begin position="152"/>
        <end position="195"/>
    </location>
</feature>
<dbReference type="PANTHER" id="PTHR15341:SF3">
    <property type="entry name" value="NUCLEAR NUCLEIC ACID-BINDING PROTEIN C1D"/>
    <property type="match status" value="1"/>
</dbReference>
<name>A0A6A6Q980_9PEZI</name>